<sequence>MRPSLTICYSAVLSIVICNRPPHLAPSGISSSKSQIECSAGLPVDDVASSLPPLKKRRHSSAGKPIIRPLVKRCSQKSYIPDSHIAPN</sequence>
<dbReference type="Proteomes" id="UP000315783">
    <property type="component" value="Unassembled WGS sequence"/>
</dbReference>
<comment type="caution">
    <text evidence="1">The sequence shown here is derived from an EMBL/GenBank/DDBJ whole genome shotgun (WGS) entry which is preliminary data.</text>
</comment>
<organism evidence="1 2">
    <name type="scientific">Cordyceps javanica</name>
    <dbReference type="NCBI Taxonomy" id="43265"/>
    <lineage>
        <taxon>Eukaryota</taxon>
        <taxon>Fungi</taxon>
        <taxon>Dikarya</taxon>
        <taxon>Ascomycota</taxon>
        <taxon>Pezizomycotina</taxon>
        <taxon>Sordariomycetes</taxon>
        <taxon>Hypocreomycetidae</taxon>
        <taxon>Hypocreales</taxon>
        <taxon>Cordycipitaceae</taxon>
        <taxon>Cordyceps</taxon>
    </lineage>
</organism>
<evidence type="ECO:0000313" key="2">
    <source>
        <dbReference type="Proteomes" id="UP000315783"/>
    </source>
</evidence>
<reference evidence="1 2" key="1">
    <citation type="journal article" date="2019" name="Appl. Microbiol. Biotechnol.">
        <title>Genome sequence of Isaria javanica and comparative genome analysis insights into family S53 peptidase evolution in fungal entomopathogens.</title>
        <authorList>
            <person name="Lin R."/>
            <person name="Zhang X."/>
            <person name="Xin B."/>
            <person name="Zou M."/>
            <person name="Gao Y."/>
            <person name="Qin F."/>
            <person name="Hu Q."/>
            <person name="Xie B."/>
            <person name="Cheng X."/>
        </authorList>
    </citation>
    <scope>NUCLEOTIDE SEQUENCE [LARGE SCALE GENOMIC DNA]</scope>
    <source>
        <strain evidence="1 2">IJ1G</strain>
    </source>
</reference>
<keyword evidence="2" id="KW-1185">Reference proteome</keyword>
<dbReference type="AlphaFoldDB" id="A0A545UPM1"/>
<accession>A0A545UPM1</accession>
<dbReference type="EMBL" id="SPUK01000019">
    <property type="protein sequence ID" value="TQV91414.1"/>
    <property type="molecule type" value="Genomic_DNA"/>
</dbReference>
<evidence type="ECO:0000313" key="1">
    <source>
        <dbReference type="EMBL" id="TQV91414.1"/>
    </source>
</evidence>
<protein>
    <submittedName>
        <fullName evidence="1">Uncharacterized protein</fullName>
    </submittedName>
</protein>
<proteinExistence type="predicted"/>
<gene>
    <name evidence="1" type="ORF">IF1G_09913</name>
</gene>
<name>A0A545UPM1_9HYPO</name>